<reference evidence="3 4" key="1">
    <citation type="submission" date="2024-01" db="EMBL/GenBank/DDBJ databases">
        <title>The genomes of 5 underutilized Papilionoideae crops provide insights into root nodulation and disease resistanc.</title>
        <authorList>
            <person name="Yuan L."/>
        </authorList>
    </citation>
    <scope>NUCLEOTIDE SEQUENCE [LARGE SCALE GENOMIC DNA]</scope>
    <source>
        <strain evidence="3">ZHUSHIDOU_FW_LH</strain>
        <tissue evidence="3">Leaf</tissue>
    </source>
</reference>
<keyword evidence="1" id="KW-0813">Transport</keyword>
<organism evidence="3 4">
    <name type="scientific">Crotalaria pallida</name>
    <name type="common">Smooth rattlebox</name>
    <name type="synonym">Crotalaria striata</name>
    <dbReference type="NCBI Taxonomy" id="3830"/>
    <lineage>
        <taxon>Eukaryota</taxon>
        <taxon>Viridiplantae</taxon>
        <taxon>Streptophyta</taxon>
        <taxon>Embryophyta</taxon>
        <taxon>Tracheophyta</taxon>
        <taxon>Spermatophyta</taxon>
        <taxon>Magnoliopsida</taxon>
        <taxon>eudicotyledons</taxon>
        <taxon>Gunneridae</taxon>
        <taxon>Pentapetalae</taxon>
        <taxon>rosids</taxon>
        <taxon>fabids</taxon>
        <taxon>Fabales</taxon>
        <taxon>Fabaceae</taxon>
        <taxon>Papilionoideae</taxon>
        <taxon>50 kb inversion clade</taxon>
        <taxon>genistoids sensu lato</taxon>
        <taxon>core genistoids</taxon>
        <taxon>Crotalarieae</taxon>
        <taxon>Crotalaria</taxon>
    </lineage>
</organism>
<comment type="subunit">
    <text evidence="1">Component of the TIM23 complex.</text>
</comment>
<comment type="similarity">
    <text evidence="1">Belongs to the TIM50 family.</text>
</comment>
<feature type="domain" description="FCP1 homology" evidence="2">
    <location>
        <begin position="55"/>
        <end position="122"/>
    </location>
</feature>
<keyword evidence="1" id="KW-0653">Protein transport</keyword>
<comment type="subcellular location">
    <subcellularLocation>
        <location evidence="1">Mitochondrion inner membrane</location>
        <topology evidence="1">Single-pass membrane protein</topology>
    </subcellularLocation>
</comment>
<dbReference type="PANTHER" id="PTHR12210">
    <property type="entry name" value="DULLARD PROTEIN PHOSPHATASE"/>
    <property type="match status" value="1"/>
</dbReference>
<comment type="function">
    <text evidence="1">Essential component of the TIM23 complex, a complex that mediates the translocation of transit peptide-containing proteins across the mitochondrial inner membrane.</text>
</comment>
<evidence type="ECO:0000313" key="4">
    <source>
        <dbReference type="Proteomes" id="UP001372338"/>
    </source>
</evidence>
<dbReference type="InterPro" id="IPR050365">
    <property type="entry name" value="TIM50"/>
</dbReference>
<comment type="caution">
    <text evidence="3">The sequence shown here is derived from an EMBL/GenBank/DDBJ whole genome shotgun (WGS) entry which is preliminary data.</text>
</comment>
<evidence type="ECO:0000313" key="3">
    <source>
        <dbReference type="EMBL" id="KAK7266581.1"/>
    </source>
</evidence>
<dbReference type="EMBL" id="JAYWIO010000004">
    <property type="protein sequence ID" value="KAK7266581.1"/>
    <property type="molecule type" value="Genomic_DNA"/>
</dbReference>
<sequence>MESHAVQSNNMICTIPKEDIKNAINHESTTVTDERKNEEGSSEISRISFAGAHVGCLKKKLLVLDVNGLLVDIVPPSDDHKADAVITGTAIFKRPFCLEFLEFCFEKFEVAVWSSRRMYEFH</sequence>
<dbReference type="PROSITE" id="PS50969">
    <property type="entry name" value="FCP1"/>
    <property type="match status" value="1"/>
</dbReference>
<dbReference type="InterPro" id="IPR004274">
    <property type="entry name" value="FCP1_dom"/>
</dbReference>
<dbReference type="InterPro" id="IPR023214">
    <property type="entry name" value="HAD_sf"/>
</dbReference>
<keyword evidence="1" id="KW-0809">Transit peptide</keyword>
<dbReference type="Gene3D" id="3.40.50.1000">
    <property type="entry name" value="HAD superfamily/HAD-like"/>
    <property type="match status" value="1"/>
</dbReference>
<protein>
    <recommendedName>
        <fullName evidence="1">Mitochondrial import inner membrane translocase subunit TIM50</fullName>
    </recommendedName>
</protein>
<evidence type="ECO:0000256" key="1">
    <source>
        <dbReference type="RuleBase" id="RU365079"/>
    </source>
</evidence>
<dbReference type="Proteomes" id="UP001372338">
    <property type="component" value="Unassembled WGS sequence"/>
</dbReference>
<evidence type="ECO:0000259" key="2">
    <source>
        <dbReference type="PROSITE" id="PS50969"/>
    </source>
</evidence>
<dbReference type="Pfam" id="PF03031">
    <property type="entry name" value="NIF"/>
    <property type="match status" value="1"/>
</dbReference>
<keyword evidence="1" id="KW-0496">Mitochondrion</keyword>
<gene>
    <name evidence="3" type="ORF">RIF29_19230</name>
</gene>
<dbReference type="GO" id="GO:0015031">
    <property type="term" value="P:protein transport"/>
    <property type="evidence" value="ECO:0007669"/>
    <property type="project" value="UniProtKB-KW"/>
</dbReference>
<dbReference type="InterPro" id="IPR036412">
    <property type="entry name" value="HAD-like_sf"/>
</dbReference>
<dbReference type="SUPFAM" id="SSF56784">
    <property type="entry name" value="HAD-like"/>
    <property type="match status" value="1"/>
</dbReference>
<dbReference type="AlphaFoldDB" id="A0AAN9F1L9"/>
<proteinExistence type="inferred from homology"/>
<keyword evidence="1" id="KW-0811">Translocation</keyword>
<name>A0AAN9F1L9_CROPI</name>
<dbReference type="GO" id="GO:0005744">
    <property type="term" value="C:TIM23 mitochondrial import inner membrane translocase complex"/>
    <property type="evidence" value="ECO:0007669"/>
    <property type="project" value="UniProtKB-UniRule"/>
</dbReference>
<keyword evidence="4" id="KW-1185">Reference proteome</keyword>
<accession>A0AAN9F1L9</accession>